<reference evidence="3 4" key="1">
    <citation type="submission" date="2016-10" db="EMBL/GenBank/DDBJ databases">
        <authorList>
            <person name="de Groot N.N."/>
        </authorList>
    </citation>
    <scope>NUCLEOTIDE SEQUENCE [LARGE SCALE GENOMIC DNA]</scope>
    <source>
        <strain evidence="3 4">DSM 373</strain>
    </source>
</reference>
<gene>
    <name evidence="3" type="ORF">SAMN04244572_04804</name>
</gene>
<dbReference type="AlphaFoldDB" id="A0A1H7ATR2"/>
<name>A0A1H7ATR2_9GAMM</name>
<organism evidence="3 4">
    <name type="scientific">Azotobacter beijerinckii</name>
    <dbReference type="NCBI Taxonomy" id="170623"/>
    <lineage>
        <taxon>Bacteria</taxon>
        <taxon>Pseudomonadati</taxon>
        <taxon>Pseudomonadota</taxon>
        <taxon>Gammaproteobacteria</taxon>
        <taxon>Pseudomonadales</taxon>
        <taxon>Pseudomonadaceae</taxon>
        <taxon>Azotobacter</taxon>
    </lineage>
</organism>
<evidence type="ECO:0000259" key="2">
    <source>
        <dbReference type="Pfam" id="PF11860"/>
    </source>
</evidence>
<sequence>MTTLRPDDRNQAVLILQKQLNAQGAGLYPDGHYGESTEQAVQAFQRRAGLVADGVAGPKTLAALAGQDTGHLLKQRDLEQAAERLGLPLASVLAVNRVESKGEGFLPNGKPAILFERHVMRERLLEHRYTLPGLASPEATVESLETRYPGLVNTRPGGYAGGVAEHQRLASARQIHDTAALESASWGLFQIMGYHWQRLGYASVQEFAHCMAESEARQLEAFVRFVEADPALHKALQGRRWAEFAKRYNGPAYGKNLYDVKLARAYAQFCNEEQAA</sequence>
<feature type="domain" description="N-acetylmuramidase" evidence="2">
    <location>
        <begin position="89"/>
        <end position="269"/>
    </location>
</feature>
<evidence type="ECO:0000313" key="3">
    <source>
        <dbReference type="EMBL" id="SEJ65482.1"/>
    </source>
</evidence>
<dbReference type="EMBL" id="FNYQ01000184">
    <property type="protein sequence ID" value="SEJ65482.1"/>
    <property type="molecule type" value="Genomic_DNA"/>
</dbReference>
<dbReference type="Gene3D" id="1.10.101.10">
    <property type="entry name" value="PGBD-like superfamily/PGBD"/>
    <property type="match status" value="1"/>
</dbReference>
<dbReference type="SUPFAM" id="SSF47090">
    <property type="entry name" value="PGBD-like"/>
    <property type="match status" value="1"/>
</dbReference>
<feature type="domain" description="Peptidoglycan binding-like" evidence="1">
    <location>
        <begin position="10"/>
        <end position="64"/>
    </location>
</feature>
<dbReference type="InterPro" id="IPR002477">
    <property type="entry name" value="Peptidoglycan-bd-like"/>
</dbReference>
<dbReference type="GO" id="GO:0016787">
    <property type="term" value="F:hydrolase activity"/>
    <property type="evidence" value="ECO:0007669"/>
    <property type="project" value="UniProtKB-KW"/>
</dbReference>
<dbReference type="RefSeq" id="WP_090736380.1">
    <property type="nucleotide sequence ID" value="NZ_FNYQ01000184.1"/>
</dbReference>
<accession>A0A1H7ATR2</accession>
<keyword evidence="3" id="KW-0378">Hydrolase</keyword>
<evidence type="ECO:0000259" key="1">
    <source>
        <dbReference type="Pfam" id="PF01471"/>
    </source>
</evidence>
<dbReference type="Pfam" id="PF01471">
    <property type="entry name" value="PG_binding_1"/>
    <property type="match status" value="1"/>
</dbReference>
<proteinExistence type="predicted"/>
<evidence type="ECO:0000313" key="4">
    <source>
        <dbReference type="Proteomes" id="UP000199250"/>
    </source>
</evidence>
<dbReference type="InterPro" id="IPR036366">
    <property type="entry name" value="PGBDSf"/>
</dbReference>
<dbReference type="InterPro" id="IPR024408">
    <property type="entry name" value="Muramidase"/>
</dbReference>
<dbReference type="OrthoDB" id="1523598at2"/>
<protein>
    <submittedName>
        <fullName evidence="3">Peptidoglycan-binding (PGRP) domain of peptidoglycan hydrolases-containing protein</fullName>
    </submittedName>
</protein>
<dbReference type="Pfam" id="PF11860">
    <property type="entry name" value="Muramidase"/>
    <property type="match status" value="1"/>
</dbReference>
<dbReference type="Proteomes" id="UP000199250">
    <property type="component" value="Unassembled WGS sequence"/>
</dbReference>
<dbReference type="InterPro" id="IPR036365">
    <property type="entry name" value="PGBD-like_sf"/>
</dbReference>